<feature type="domain" description="Zinc finger CGNR" evidence="1">
    <location>
        <begin position="150"/>
        <end position="193"/>
    </location>
</feature>
<organism evidence="2 3">
    <name type="scientific">Dongia mobilis</name>
    <dbReference type="NCBI Taxonomy" id="578943"/>
    <lineage>
        <taxon>Bacteria</taxon>
        <taxon>Pseudomonadati</taxon>
        <taxon>Pseudomonadota</taxon>
        <taxon>Alphaproteobacteria</taxon>
        <taxon>Rhodospirillales</taxon>
        <taxon>Dongiaceae</taxon>
        <taxon>Dongia</taxon>
    </lineage>
</organism>
<dbReference type="Pfam" id="PF11706">
    <property type="entry name" value="zf-CGNR"/>
    <property type="match status" value="1"/>
</dbReference>
<dbReference type="Proteomes" id="UP000295783">
    <property type="component" value="Unassembled WGS sequence"/>
</dbReference>
<proteinExistence type="predicted"/>
<dbReference type="PANTHER" id="PTHR35525:SF3">
    <property type="entry name" value="BLL6575 PROTEIN"/>
    <property type="match status" value="1"/>
</dbReference>
<evidence type="ECO:0000259" key="1">
    <source>
        <dbReference type="Pfam" id="PF11706"/>
    </source>
</evidence>
<dbReference type="Gene3D" id="1.10.3300.10">
    <property type="entry name" value="Jann2411-like domain"/>
    <property type="match status" value="1"/>
</dbReference>
<dbReference type="AlphaFoldDB" id="A0A4R6WPX7"/>
<dbReference type="InterPro" id="IPR010852">
    <property type="entry name" value="ABATE"/>
</dbReference>
<dbReference type="InterPro" id="IPR023286">
    <property type="entry name" value="ABATE_dom_sf"/>
</dbReference>
<sequence>MTGPVALPARDPADLAFHFETGRLCLNFTATLAERHGTSFDRWHAPGDLARWCAEAGLLAPARITDKDLAKARELREAIYRLVQARAGGKLTRPVDVALVNNWAAQPVAAPMLDGKGTSITHAARDPLAANLSAIARDAIDLVAGPDLARLRECAEHSCSVLFVDLSRPGKRRWCSMNRCGNKMKKAAFRQRQAAS</sequence>
<gene>
    <name evidence="2" type="ORF">A8950_2618</name>
</gene>
<dbReference type="EMBL" id="SNYW01000009">
    <property type="protein sequence ID" value="TDQ81549.1"/>
    <property type="molecule type" value="Genomic_DNA"/>
</dbReference>
<reference evidence="2 3" key="1">
    <citation type="submission" date="2019-03" db="EMBL/GenBank/DDBJ databases">
        <title>Genomic Encyclopedia of Type Strains, Phase III (KMG-III): the genomes of soil and plant-associated and newly described type strains.</title>
        <authorList>
            <person name="Whitman W."/>
        </authorList>
    </citation>
    <scope>NUCLEOTIDE SEQUENCE [LARGE SCALE GENOMIC DNA]</scope>
    <source>
        <strain evidence="2 3">CGMCC 1.7660</strain>
    </source>
</reference>
<dbReference type="PANTHER" id="PTHR35525">
    <property type="entry name" value="BLL6575 PROTEIN"/>
    <property type="match status" value="1"/>
</dbReference>
<evidence type="ECO:0000313" key="2">
    <source>
        <dbReference type="EMBL" id="TDQ81549.1"/>
    </source>
</evidence>
<dbReference type="RefSeq" id="WP_133614096.1">
    <property type="nucleotide sequence ID" value="NZ_SNYW01000009.1"/>
</dbReference>
<dbReference type="SUPFAM" id="SSF160904">
    <property type="entry name" value="Jann2411-like"/>
    <property type="match status" value="1"/>
</dbReference>
<keyword evidence="3" id="KW-1185">Reference proteome</keyword>
<accession>A0A4R6WPX7</accession>
<dbReference type="Pfam" id="PF07336">
    <property type="entry name" value="ABATE"/>
    <property type="match status" value="1"/>
</dbReference>
<name>A0A4R6WPX7_9PROT</name>
<dbReference type="InterPro" id="IPR021005">
    <property type="entry name" value="Znf_CGNR"/>
</dbReference>
<dbReference type="OrthoDB" id="9808437at2"/>
<protein>
    <submittedName>
        <fullName evidence="2">Putative RNA-binding Zn ribbon-like protein</fullName>
    </submittedName>
</protein>
<evidence type="ECO:0000313" key="3">
    <source>
        <dbReference type="Proteomes" id="UP000295783"/>
    </source>
</evidence>
<comment type="caution">
    <text evidence="2">The sequence shown here is derived from an EMBL/GenBank/DDBJ whole genome shotgun (WGS) entry which is preliminary data.</text>
</comment>